<name>A0ABW2UGU9_9RHOB</name>
<dbReference type="Pfam" id="PF03992">
    <property type="entry name" value="ABM"/>
    <property type="match status" value="1"/>
</dbReference>
<dbReference type="InterPro" id="IPR007138">
    <property type="entry name" value="ABM_dom"/>
</dbReference>
<evidence type="ECO:0000313" key="2">
    <source>
        <dbReference type="EMBL" id="MFC7703193.1"/>
    </source>
</evidence>
<accession>A0ABW2UGU9</accession>
<dbReference type="PANTHER" id="PTHR34474">
    <property type="entry name" value="SIGNAL TRANSDUCTION PROTEIN TRAP"/>
    <property type="match status" value="1"/>
</dbReference>
<evidence type="ECO:0000259" key="1">
    <source>
        <dbReference type="PROSITE" id="PS51725"/>
    </source>
</evidence>
<protein>
    <submittedName>
        <fullName evidence="2">Antibiotic biosynthesis monooxygenase family protein</fullName>
        <ecNumber evidence="2">1.14.-.-</ecNumber>
    </submittedName>
</protein>
<keyword evidence="2" id="KW-0560">Oxidoreductase</keyword>
<dbReference type="InterPro" id="IPR011008">
    <property type="entry name" value="Dimeric_a/b-barrel"/>
</dbReference>
<proteinExistence type="predicted"/>
<comment type="caution">
    <text evidence="2">The sequence shown here is derived from an EMBL/GenBank/DDBJ whole genome shotgun (WGS) entry which is preliminary data.</text>
</comment>
<dbReference type="SUPFAM" id="SSF54909">
    <property type="entry name" value="Dimeric alpha+beta barrel"/>
    <property type="match status" value="1"/>
</dbReference>
<keyword evidence="3" id="KW-1185">Reference proteome</keyword>
<feature type="domain" description="ABM" evidence="1">
    <location>
        <begin position="2"/>
        <end position="95"/>
    </location>
</feature>
<dbReference type="Gene3D" id="3.30.70.100">
    <property type="match status" value="1"/>
</dbReference>
<gene>
    <name evidence="2" type="ORF">ACFQXB_03160</name>
</gene>
<dbReference type="RefSeq" id="WP_377398955.1">
    <property type="nucleotide sequence ID" value="NZ_JBHTFQ010000001.1"/>
</dbReference>
<dbReference type="EC" id="1.14.-.-" evidence="2"/>
<dbReference type="GO" id="GO:0004497">
    <property type="term" value="F:monooxygenase activity"/>
    <property type="evidence" value="ECO:0007669"/>
    <property type="project" value="UniProtKB-KW"/>
</dbReference>
<sequence length="104" mass="11964">MYLTMNRFRVKPGAEETFETIWKNRDSQLPQVPGFVAFHLMKGADKGDHVLYASHTLWENREAFENWTRSEAFRAAHRGAGGHSNIYLGPPELEIFESVQTIRA</sequence>
<evidence type="ECO:0000313" key="3">
    <source>
        <dbReference type="Proteomes" id="UP001596516"/>
    </source>
</evidence>
<dbReference type="Proteomes" id="UP001596516">
    <property type="component" value="Unassembled WGS sequence"/>
</dbReference>
<dbReference type="InterPro" id="IPR050404">
    <property type="entry name" value="Heme-degrading_MO"/>
</dbReference>
<dbReference type="PANTHER" id="PTHR34474:SF2">
    <property type="entry name" value="SIGNAL TRANSDUCTION PROTEIN TRAP"/>
    <property type="match status" value="1"/>
</dbReference>
<keyword evidence="2" id="KW-0503">Monooxygenase</keyword>
<organism evidence="2 3">
    <name type="scientific">Plastorhodobacter daqingensis</name>
    <dbReference type="NCBI Taxonomy" id="1387281"/>
    <lineage>
        <taxon>Bacteria</taxon>
        <taxon>Pseudomonadati</taxon>
        <taxon>Pseudomonadota</taxon>
        <taxon>Alphaproteobacteria</taxon>
        <taxon>Rhodobacterales</taxon>
        <taxon>Paracoccaceae</taxon>
        <taxon>Plastorhodobacter</taxon>
    </lineage>
</organism>
<dbReference type="EMBL" id="JBHTFQ010000001">
    <property type="protein sequence ID" value="MFC7703193.1"/>
    <property type="molecule type" value="Genomic_DNA"/>
</dbReference>
<reference evidence="3" key="1">
    <citation type="journal article" date="2019" name="Int. J. Syst. Evol. Microbiol.">
        <title>The Global Catalogue of Microorganisms (GCM) 10K type strain sequencing project: providing services to taxonomists for standard genome sequencing and annotation.</title>
        <authorList>
            <consortium name="The Broad Institute Genomics Platform"/>
            <consortium name="The Broad Institute Genome Sequencing Center for Infectious Disease"/>
            <person name="Wu L."/>
            <person name="Ma J."/>
        </authorList>
    </citation>
    <scope>NUCLEOTIDE SEQUENCE [LARGE SCALE GENOMIC DNA]</scope>
    <source>
        <strain evidence="3">CGMCC 1.12750</strain>
    </source>
</reference>
<dbReference type="PROSITE" id="PS51725">
    <property type="entry name" value="ABM"/>
    <property type="match status" value="1"/>
</dbReference>